<feature type="compositionally biased region" description="Low complexity" evidence="1">
    <location>
        <begin position="597"/>
        <end position="613"/>
    </location>
</feature>
<keyword evidence="4" id="KW-1185">Reference proteome</keyword>
<protein>
    <submittedName>
        <fullName evidence="3">Uncharacterized protein</fullName>
    </submittedName>
</protein>
<evidence type="ECO:0000256" key="2">
    <source>
        <dbReference type="SAM" id="Phobius"/>
    </source>
</evidence>
<keyword evidence="2" id="KW-1133">Transmembrane helix</keyword>
<feature type="transmembrane region" description="Helical" evidence="2">
    <location>
        <begin position="163"/>
        <end position="185"/>
    </location>
</feature>
<feature type="transmembrane region" description="Helical" evidence="2">
    <location>
        <begin position="20"/>
        <end position="42"/>
    </location>
</feature>
<reference evidence="3 4" key="1">
    <citation type="journal article" date="2019" name="Nat. Ecol. Evol.">
        <title>Megaphylogeny resolves global patterns of mushroom evolution.</title>
        <authorList>
            <person name="Varga T."/>
            <person name="Krizsan K."/>
            <person name="Foldi C."/>
            <person name="Dima B."/>
            <person name="Sanchez-Garcia M."/>
            <person name="Sanchez-Ramirez S."/>
            <person name="Szollosi G.J."/>
            <person name="Szarkandi J.G."/>
            <person name="Papp V."/>
            <person name="Albert L."/>
            <person name="Andreopoulos W."/>
            <person name="Angelini C."/>
            <person name="Antonin V."/>
            <person name="Barry K.W."/>
            <person name="Bougher N.L."/>
            <person name="Buchanan P."/>
            <person name="Buyck B."/>
            <person name="Bense V."/>
            <person name="Catcheside P."/>
            <person name="Chovatia M."/>
            <person name="Cooper J."/>
            <person name="Damon W."/>
            <person name="Desjardin D."/>
            <person name="Finy P."/>
            <person name="Geml J."/>
            <person name="Haridas S."/>
            <person name="Hughes K."/>
            <person name="Justo A."/>
            <person name="Karasinski D."/>
            <person name="Kautmanova I."/>
            <person name="Kiss B."/>
            <person name="Kocsube S."/>
            <person name="Kotiranta H."/>
            <person name="LaButti K.M."/>
            <person name="Lechner B.E."/>
            <person name="Liimatainen K."/>
            <person name="Lipzen A."/>
            <person name="Lukacs Z."/>
            <person name="Mihaltcheva S."/>
            <person name="Morgado L.N."/>
            <person name="Niskanen T."/>
            <person name="Noordeloos M.E."/>
            <person name="Ohm R.A."/>
            <person name="Ortiz-Santana B."/>
            <person name="Ovrebo C."/>
            <person name="Racz N."/>
            <person name="Riley R."/>
            <person name="Savchenko A."/>
            <person name="Shiryaev A."/>
            <person name="Soop K."/>
            <person name="Spirin V."/>
            <person name="Szebenyi C."/>
            <person name="Tomsovsky M."/>
            <person name="Tulloss R.E."/>
            <person name="Uehling J."/>
            <person name="Grigoriev I.V."/>
            <person name="Vagvolgyi C."/>
            <person name="Papp T."/>
            <person name="Martin F.M."/>
            <person name="Miettinen O."/>
            <person name="Hibbett D.S."/>
            <person name="Nagy L.G."/>
        </authorList>
    </citation>
    <scope>NUCLEOTIDE SEQUENCE [LARGE SCALE GENOMIC DNA]</scope>
    <source>
        <strain evidence="3 4">OMC1185</strain>
    </source>
</reference>
<feature type="region of interest" description="Disordered" evidence="1">
    <location>
        <begin position="359"/>
        <end position="417"/>
    </location>
</feature>
<feature type="compositionally biased region" description="Low complexity" evidence="1">
    <location>
        <begin position="620"/>
        <end position="635"/>
    </location>
</feature>
<evidence type="ECO:0000313" key="3">
    <source>
        <dbReference type="EMBL" id="TFK55923.1"/>
    </source>
</evidence>
<accession>A0A5C3NEY3</accession>
<feature type="transmembrane region" description="Helical" evidence="2">
    <location>
        <begin position="99"/>
        <end position="119"/>
    </location>
</feature>
<feature type="transmembrane region" description="Helical" evidence="2">
    <location>
        <begin position="205"/>
        <end position="226"/>
    </location>
</feature>
<feature type="compositionally biased region" description="Low complexity" evidence="1">
    <location>
        <begin position="497"/>
        <end position="517"/>
    </location>
</feature>
<name>A0A5C3NEY3_9AGAM</name>
<keyword evidence="2" id="KW-0812">Transmembrane</keyword>
<dbReference type="STRING" id="5364.A0A5C3NEY3"/>
<sequence>MDYRPAVDLRSTFSPNLREVSTFFLGAVFWCSLQCFGSSPLIRTLLRKLGALFTLCHNGSKPSTPLFDTEALQSREKHITSTQAHMAAALNHRQDRSNLLLIFSFCFILASLGDFLSLITYGLDADTVCAFAVAWGDMSAHSARLIALFILRSELKHLGMKTLELILYLGWMLIGIGLLFATNAINIGITSPMVALHLSTCTRRLYLPVALSSSLFHVVFNVYVLVRMSMLILNGSSRQPLRYRLTSLLDVRVAQAFSLFVLEALIVTPMLAFDPVPDFIPFSIGAIFVLLTFHYRSSSARAPTLGSSVDSPIARINISPLKTRAAAPSLPPVSVSDCPIDAGDFGAIHGFSVNTSIPAGPADALSPPRSSGKDRGRQSPLLTPPGLRHEAGVSVGIRSPNSTDDADSRLSDRSSPMGRVILPSQVEFAKQFEQDTALGVPPRRRPDISIDIVSPTIDRDDVSHVGSTRTLSSAVYGSDIIMYTPTSKRKQDRMKRWSGGSRSMRSSPRDSASTSATGGSLVPPYSATSSRTQELPPLYAGKKKAFGSQSLRRAASKLAAVKASAEKSPRGLPAHPRSERDSFGNVQGAQPPPPPLSSARSLQRLTTTTTSSQGDVLYVPGRGRSGSQPSGPRSQAGEGSEDGQMPSAY</sequence>
<organism evidence="3 4">
    <name type="scientific">Heliocybe sulcata</name>
    <dbReference type="NCBI Taxonomy" id="5364"/>
    <lineage>
        <taxon>Eukaryota</taxon>
        <taxon>Fungi</taxon>
        <taxon>Dikarya</taxon>
        <taxon>Basidiomycota</taxon>
        <taxon>Agaricomycotina</taxon>
        <taxon>Agaricomycetes</taxon>
        <taxon>Gloeophyllales</taxon>
        <taxon>Gloeophyllaceae</taxon>
        <taxon>Heliocybe</taxon>
    </lineage>
</organism>
<proteinExistence type="predicted"/>
<dbReference type="OrthoDB" id="3351491at2759"/>
<gene>
    <name evidence="3" type="ORF">OE88DRAFT_1652451</name>
</gene>
<evidence type="ECO:0000313" key="4">
    <source>
        <dbReference type="Proteomes" id="UP000305948"/>
    </source>
</evidence>
<evidence type="ECO:0000256" key="1">
    <source>
        <dbReference type="SAM" id="MobiDB-lite"/>
    </source>
</evidence>
<feature type="region of interest" description="Disordered" evidence="1">
    <location>
        <begin position="486"/>
        <end position="649"/>
    </location>
</feature>
<dbReference type="AlphaFoldDB" id="A0A5C3NEY3"/>
<dbReference type="EMBL" id="ML213504">
    <property type="protein sequence ID" value="TFK55923.1"/>
    <property type="molecule type" value="Genomic_DNA"/>
</dbReference>
<dbReference type="Proteomes" id="UP000305948">
    <property type="component" value="Unassembled WGS sequence"/>
</dbReference>
<keyword evidence="2" id="KW-0472">Membrane</keyword>